<dbReference type="GO" id="GO:0000340">
    <property type="term" value="F:RNA 7-methylguanosine cap binding"/>
    <property type="evidence" value="ECO:0007669"/>
    <property type="project" value="UniProtKB-ARBA"/>
</dbReference>
<dbReference type="GO" id="GO:0003743">
    <property type="term" value="F:translation initiation factor activity"/>
    <property type="evidence" value="ECO:0007669"/>
    <property type="project" value="UniProtKB-KW"/>
</dbReference>
<dbReference type="AlphaFoldDB" id="A0AAF3E9H2"/>
<organism evidence="3 4">
    <name type="scientific">Mesorhabditis belari</name>
    <dbReference type="NCBI Taxonomy" id="2138241"/>
    <lineage>
        <taxon>Eukaryota</taxon>
        <taxon>Metazoa</taxon>
        <taxon>Ecdysozoa</taxon>
        <taxon>Nematoda</taxon>
        <taxon>Chromadorea</taxon>
        <taxon>Rhabditida</taxon>
        <taxon>Rhabditina</taxon>
        <taxon>Rhabditomorpha</taxon>
        <taxon>Rhabditoidea</taxon>
        <taxon>Rhabditidae</taxon>
        <taxon>Mesorhabditinae</taxon>
        <taxon>Mesorhabditis</taxon>
    </lineage>
</organism>
<dbReference type="Gene3D" id="3.30.760.10">
    <property type="entry name" value="RNA Cap, Translation Initiation Factor Eif4e"/>
    <property type="match status" value="1"/>
</dbReference>
<keyword evidence="2" id="KW-0396">Initiation factor</keyword>
<comment type="similarity">
    <text evidence="2">Belongs to the eukaryotic initiation factor 4E family.</text>
</comment>
<dbReference type="PANTHER" id="PTHR11960:SF18">
    <property type="entry name" value="EUKARYOTIC TRANSLATION INITIATION FACTOR 4E HOMOLOGOUS PROTEIN, ISOFORM B"/>
    <property type="match status" value="1"/>
</dbReference>
<protein>
    <recommendedName>
        <fullName evidence="1">eIF-4F 25 kDa subunit</fullName>
    </recommendedName>
</protein>
<dbReference type="WBParaSite" id="MBELARI_LOCUS10555">
    <property type="protein sequence ID" value="MBELARI_LOCUS10555"/>
    <property type="gene ID" value="MBELARI_LOCUS10555"/>
</dbReference>
<proteinExistence type="inferred from homology"/>
<keyword evidence="2" id="KW-0694">RNA-binding</keyword>
<evidence type="ECO:0000313" key="3">
    <source>
        <dbReference type="Proteomes" id="UP000887575"/>
    </source>
</evidence>
<dbReference type="InterPro" id="IPR001040">
    <property type="entry name" value="TIF_eIF_4E"/>
</dbReference>
<dbReference type="Pfam" id="PF01652">
    <property type="entry name" value="IF4E"/>
    <property type="match status" value="1"/>
</dbReference>
<keyword evidence="3" id="KW-1185">Reference proteome</keyword>
<dbReference type="InterPro" id="IPR023398">
    <property type="entry name" value="TIF_eIF4e-like"/>
</dbReference>
<evidence type="ECO:0000256" key="2">
    <source>
        <dbReference type="RuleBase" id="RU004374"/>
    </source>
</evidence>
<sequence length="210" mass="24335">MTDEKVTDFQEIAVTEKPCGPSEHRLQYSYKFSCFFRPAGDFSSENYSRYVQPIAIVNSVEQFWNVYCHLVRPSDLKKRGEIHFFKKDINPTWEAEENKKGGKWIVRLQKGLCSRIWENLLLAMIGEQFLVGDEICGAVCSVRNAEAILSLWNKSADNPGVLNRLREVLGRVLCLPADTMIEYKCHDDCLKDQSNYRHANRNVYLYNEVI</sequence>
<dbReference type="PROSITE" id="PS00813">
    <property type="entry name" value="IF4E"/>
    <property type="match status" value="1"/>
</dbReference>
<dbReference type="GO" id="GO:0016281">
    <property type="term" value="C:eukaryotic translation initiation factor 4F complex"/>
    <property type="evidence" value="ECO:0007669"/>
    <property type="project" value="TreeGrafter"/>
</dbReference>
<accession>A0AAF3E9H2</accession>
<dbReference type="InterPro" id="IPR019770">
    <property type="entry name" value="TIF_eIF_4E_CS"/>
</dbReference>
<dbReference type="PANTHER" id="PTHR11960">
    <property type="entry name" value="EUKARYOTIC TRANSLATION INITIATION FACTOR 4E RELATED"/>
    <property type="match status" value="1"/>
</dbReference>
<dbReference type="Proteomes" id="UP000887575">
    <property type="component" value="Unassembled WGS sequence"/>
</dbReference>
<keyword evidence="2" id="KW-0648">Protein biosynthesis</keyword>
<dbReference type="SUPFAM" id="SSF55418">
    <property type="entry name" value="eIF4e-like"/>
    <property type="match status" value="1"/>
</dbReference>
<reference evidence="4" key="1">
    <citation type="submission" date="2024-02" db="UniProtKB">
        <authorList>
            <consortium name="WormBaseParasite"/>
        </authorList>
    </citation>
    <scope>IDENTIFICATION</scope>
</reference>
<evidence type="ECO:0000256" key="1">
    <source>
        <dbReference type="ARBA" id="ARBA00032656"/>
    </source>
</evidence>
<name>A0AAF3E9H2_9BILA</name>
<evidence type="ECO:0000313" key="4">
    <source>
        <dbReference type="WBParaSite" id="MBELARI_LOCUS10555"/>
    </source>
</evidence>